<sequence>MVTGDITLLLDKAGDGDQESLSQVYAMLYAELRRTARGLLRDGQSTLTPTVLVNEAYLRLCGGGATPSLESRKHFFATAAQAMRWIVVDHARRVLAERHGGGLVRIELDHELAQELRPDELVALDAALEQLGRVDPARKELVELRYFAGLDYAELVPLLGRSERTLKREWATARAALQMLME</sequence>
<accession>A0A853J8M3</accession>
<dbReference type="PANTHER" id="PTHR43133">
    <property type="entry name" value="RNA POLYMERASE ECF-TYPE SIGMA FACTO"/>
    <property type="match status" value="1"/>
</dbReference>
<dbReference type="EMBL" id="JACCKA010000010">
    <property type="protein sequence ID" value="NZA25057.1"/>
    <property type="molecule type" value="Genomic_DNA"/>
</dbReference>
<evidence type="ECO:0000313" key="5">
    <source>
        <dbReference type="EMBL" id="NZA25057.1"/>
    </source>
</evidence>
<reference evidence="5 6" key="1">
    <citation type="submission" date="2020-07" db="EMBL/GenBank/DDBJ databases">
        <title>Luteimonas sp. SJ-92.</title>
        <authorList>
            <person name="Huang X.-X."/>
            <person name="Xu L."/>
            <person name="Sun J.-Q."/>
        </authorList>
    </citation>
    <scope>NUCLEOTIDE SEQUENCE [LARGE SCALE GENOMIC DNA]</scope>
    <source>
        <strain evidence="5 6">SJ-92</strain>
    </source>
</reference>
<dbReference type="Pfam" id="PF07638">
    <property type="entry name" value="Sigma70_ECF"/>
    <property type="match status" value="1"/>
</dbReference>
<evidence type="ECO:0000256" key="1">
    <source>
        <dbReference type="ARBA" id="ARBA00023015"/>
    </source>
</evidence>
<dbReference type="NCBIfam" id="TIGR02999">
    <property type="entry name" value="Sig-70_X6"/>
    <property type="match status" value="1"/>
</dbReference>
<proteinExistence type="predicted"/>
<protein>
    <submittedName>
        <fullName evidence="5">RNA polymerase subunit sigma</fullName>
    </submittedName>
</protein>
<dbReference type="InterPro" id="IPR053812">
    <property type="entry name" value="HTH_Sigma70_ECF-like"/>
</dbReference>
<comment type="caution">
    <text evidence="5">The sequence shown here is derived from an EMBL/GenBank/DDBJ whole genome shotgun (WGS) entry which is preliminary data.</text>
</comment>
<dbReference type="AlphaFoldDB" id="A0A853J8M3"/>
<organism evidence="5 6">
    <name type="scientific">Luteimonas salinisoli</name>
    <dbReference type="NCBI Taxonomy" id="2752307"/>
    <lineage>
        <taxon>Bacteria</taxon>
        <taxon>Pseudomonadati</taxon>
        <taxon>Pseudomonadota</taxon>
        <taxon>Gammaproteobacteria</taxon>
        <taxon>Lysobacterales</taxon>
        <taxon>Lysobacteraceae</taxon>
        <taxon>Luteimonas</taxon>
    </lineage>
</organism>
<dbReference type="PANTHER" id="PTHR43133:SF39">
    <property type="entry name" value="SIMILAR TO RNA POLYMERASE SIGMA-E FACTOR"/>
    <property type="match status" value="1"/>
</dbReference>
<evidence type="ECO:0000256" key="2">
    <source>
        <dbReference type="ARBA" id="ARBA00023082"/>
    </source>
</evidence>
<evidence type="ECO:0000259" key="4">
    <source>
        <dbReference type="Pfam" id="PF07638"/>
    </source>
</evidence>
<keyword evidence="6" id="KW-1185">Reference proteome</keyword>
<evidence type="ECO:0000313" key="6">
    <source>
        <dbReference type="Proteomes" id="UP000578091"/>
    </source>
</evidence>
<dbReference type="InterPro" id="IPR036388">
    <property type="entry name" value="WH-like_DNA-bd_sf"/>
</dbReference>
<dbReference type="GO" id="GO:0016987">
    <property type="term" value="F:sigma factor activity"/>
    <property type="evidence" value="ECO:0007669"/>
    <property type="project" value="UniProtKB-KW"/>
</dbReference>
<dbReference type="SUPFAM" id="SSF88659">
    <property type="entry name" value="Sigma3 and sigma4 domains of RNA polymerase sigma factors"/>
    <property type="match status" value="1"/>
</dbReference>
<gene>
    <name evidence="5" type="ORF">H0E84_01535</name>
</gene>
<dbReference type="Proteomes" id="UP000578091">
    <property type="component" value="Unassembled WGS sequence"/>
</dbReference>
<dbReference type="InterPro" id="IPR013324">
    <property type="entry name" value="RNA_pol_sigma_r3/r4-like"/>
</dbReference>
<dbReference type="Gene3D" id="1.10.10.10">
    <property type="entry name" value="Winged helix-like DNA-binding domain superfamily/Winged helix DNA-binding domain"/>
    <property type="match status" value="1"/>
</dbReference>
<dbReference type="InterPro" id="IPR039425">
    <property type="entry name" value="RNA_pol_sigma-70-like"/>
</dbReference>
<name>A0A853J8M3_9GAMM</name>
<dbReference type="InterPro" id="IPR011517">
    <property type="entry name" value="RNA_pol_sigma70_ECF-like"/>
</dbReference>
<evidence type="ECO:0000256" key="3">
    <source>
        <dbReference type="ARBA" id="ARBA00023163"/>
    </source>
</evidence>
<keyword evidence="2" id="KW-0731">Sigma factor</keyword>
<feature type="domain" description="RNA polymerase sigma-70 ECF-like HTH" evidence="4">
    <location>
        <begin position="5"/>
        <end position="178"/>
    </location>
</feature>
<keyword evidence="3" id="KW-0804">Transcription</keyword>
<keyword evidence="1" id="KW-0805">Transcription regulation</keyword>